<gene>
    <name evidence="3" type="ORF">PG997_007518</name>
</gene>
<dbReference type="EMBL" id="JAQQWN010000006">
    <property type="protein sequence ID" value="KAK8079700.1"/>
    <property type="molecule type" value="Genomic_DNA"/>
</dbReference>
<dbReference type="PANTHER" id="PTHR33112">
    <property type="entry name" value="DOMAIN PROTEIN, PUTATIVE-RELATED"/>
    <property type="match status" value="1"/>
</dbReference>
<sequence>MESRGRAYDIWSIGCILLEYLVWATSGYDALRTFKNHTEFFWAQTMAPGQPQYTVHPYVGSYMQMTEQRLEENTAHKEILLLVRDSLLVLKDRRIRARDLSQGLETIRTKCYESPQSYPVPTQFKYPENELGSAYRPPHIPQTNEGMLAAPGQGGSHLRPQLDKRKPEDDSPMTLIVPKVKFDSGSGASMASENNQQSKSLNDSWKSSPDNKLASDFLSKVGWDRVKPVEPGNTPLLCSSCHAIKPSRLFERNCDLYAVQSKSEFCDLCSMLWHAVLETGARMPRWVIFQQDDGLIRIENGPVLLSLYSEPGDIPTRRYPTACTDLAHPGSALTQQARLGLPQLLRAGSAEQFTLLRQWTQACDSTHVMCRRHTDTSSSMPTRLLDVDSLKLVESASINPGRYVALSHCWGKLQDIQKFSATKANVESLKQQIALGQLPQNFRDAVMVTRGLGIMYLWIDSLCIIQDEEADWYWESARMEQVFSNAYCTIAASASRSSIEGFLGDRPARRCVQLQLPNEGTLYACLAIEDFNRDVERAPLSLRGWVLQERALSRRSIFFTSTQVYWECGSAVYCETLSKLQNTKSRFIGDANFPNFAMEYYRDGRQVLVQDLYERYSGLQFITMPTDRAIAILGLQERLARAFRTKAAYGMFSVYFARGLLWRRASVEPMTRIAWPPAHYVPTWSWLSKLGPIKYLPLEFEKVEWSLDDGFENPLKWLGKSRRVGVGPWDKTKPRDEVVLHGSVRKLLTLKGDHMRVKFDTEESDGLEGLHCMVVGRDKAGTFEDEAKHYVLVVYPLEGVNNGTFGRVGIATLRECHLGYEKRWVNIL</sequence>
<dbReference type="GeneID" id="92044893"/>
<dbReference type="Proteomes" id="UP001433268">
    <property type="component" value="Unassembled WGS sequence"/>
</dbReference>
<feature type="domain" description="Heterokaryon incompatibility" evidence="2">
    <location>
        <begin position="403"/>
        <end position="549"/>
    </location>
</feature>
<dbReference type="RefSeq" id="XP_066667175.1">
    <property type="nucleotide sequence ID" value="XM_066811833.1"/>
</dbReference>
<keyword evidence="4" id="KW-1185">Reference proteome</keyword>
<feature type="compositionally biased region" description="Basic and acidic residues" evidence="1">
    <location>
        <begin position="160"/>
        <end position="169"/>
    </location>
</feature>
<name>A0ABR1WB58_9PEZI</name>
<proteinExistence type="predicted"/>
<protein>
    <recommendedName>
        <fullName evidence="2">Heterokaryon incompatibility domain-containing protein</fullName>
    </recommendedName>
</protein>
<evidence type="ECO:0000313" key="3">
    <source>
        <dbReference type="EMBL" id="KAK8079700.1"/>
    </source>
</evidence>
<reference evidence="3 4" key="1">
    <citation type="submission" date="2023-01" db="EMBL/GenBank/DDBJ databases">
        <title>Analysis of 21 Apiospora genomes using comparative genomics revels a genus with tremendous synthesis potential of carbohydrate active enzymes and secondary metabolites.</title>
        <authorList>
            <person name="Sorensen T."/>
        </authorList>
    </citation>
    <scope>NUCLEOTIDE SEQUENCE [LARGE SCALE GENOMIC DNA]</scope>
    <source>
        <strain evidence="3 4">CBS 114990</strain>
    </source>
</reference>
<accession>A0ABR1WB58</accession>
<organism evidence="3 4">
    <name type="scientific">Apiospora hydei</name>
    <dbReference type="NCBI Taxonomy" id="1337664"/>
    <lineage>
        <taxon>Eukaryota</taxon>
        <taxon>Fungi</taxon>
        <taxon>Dikarya</taxon>
        <taxon>Ascomycota</taxon>
        <taxon>Pezizomycotina</taxon>
        <taxon>Sordariomycetes</taxon>
        <taxon>Xylariomycetidae</taxon>
        <taxon>Amphisphaeriales</taxon>
        <taxon>Apiosporaceae</taxon>
        <taxon>Apiospora</taxon>
    </lineage>
</organism>
<evidence type="ECO:0000313" key="4">
    <source>
        <dbReference type="Proteomes" id="UP001433268"/>
    </source>
</evidence>
<dbReference type="InterPro" id="IPR010730">
    <property type="entry name" value="HET"/>
</dbReference>
<evidence type="ECO:0000259" key="2">
    <source>
        <dbReference type="Pfam" id="PF06985"/>
    </source>
</evidence>
<feature type="region of interest" description="Disordered" evidence="1">
    <location>
        <begin position="129"/>
        <end position="173"/>
    </location>
</feature>
<comment type="caution">
    <text evidence="3">The sequence shown here is derived from an EMBL/GenBank/DDBJ whole genome shotgun (WGS) entry which is preliminary data.</text>
</comment>
<dbReference type="Pfam" id="PF06985">
    <property type="entry name" value="HET"/>
    <property type="match status" value="1"/>
</dbReference>
<evidence type="ECO:0000256" key="1">
    <source>
        <dbReference type="SAM" id="MobiDB-lite"/>
    </source>
</evidence>
<feature type="region of interest" description="Disordered" evidence="1">
    <location>
        <begin position="186"/>
        <end position="208"/>
    </location>
</feature>
<dbReference type="PANTHER" id="PTHR33112:SF10">
    <property type="entry name" value="TOL"/>
    <property type="match status" value="1"/>
</dbReference>